<keyword evidence="6" id="KW-0677">Repeat</keyword>
<dbReference type="GeneID" id="39585555"/>
<dbReference type="Proteomes" id="UP000279236">
    <property type="component" value="Unassembled WGS sequence"/>
</dbReference>
<evidence type="ECO:0000256" key="9">
    <source>
        <dbReference type="RuleBase" id="RU367120"/>
    </source>
</evidence>
<evidence type="ECO:0000313" key="10">
    <source>
        <dbReference type="EMBL" id="RSH88467.1"/>
    </source>
</evidence>
<evidence type="ECO:0000256" key="5">
    <source>
        <dbReference type="ARBA" id="ARBA00022679"/>
    </source>
</evidence>
<dbReference type="GO" id="GO:0004663">
    <property type="term" value="F:Rab geranylgeranyltransferase activity"/>
    <property type="evidence" value="ECO:0007669"/>
    <property type="project" value="UniProtKB-UniRule"/>
</dbReference>
<evidence type="ECO:0000256" key="1">
    <source>
        <dbReference type="ARBA" id="ARBA00006734"/>
    </source>
</evidence>
<comment type="function">
    <text evidence="9">Catalyzes the transfer of a geranyl-geranyl moiety from geranyl-geranyl pyrophosphate to cysteines occuring in specific C-terminal amino acid sequences.</text>
</comment>
<dbReference type="GO" id="GO:0005968">
    <property type="term" value="C:Rab-protein geranylgeranyltransferase complex"/>
    <property type="evidence" value="ECO:0007669"/>
    <property type="project" value="TreeGrafter"/>
</dbReference>
<gene>
    <name evidence="10" type="primary">BET4</name>
    <name evidence="10" type="ORF">EHS24_001012</name>
</gene>
<comment type="similarity">
    <text evidence="1 9">Belongs to the protein prenyltransferase subunit alpha family.</text>
</comment>
<dbReference type="InterPro" id="IPR002088">
    <property type="entry name" value="Prenyl_trans_a"/>
</dbReference>
<evidence type="ECO:0000313" key="11">
    <source>
        <dbReference type="Proteomes" id="UP000279236"/>
    </source>
</evidence>
<proteinExistence type="inferred from homology"/>
<reference evidence="10 11" key="1">
    <citation type="submission" date="2018-11" db="EMBL/GenBank/DDBJ databases">
        <title>Genome sequence of Apiotrichum porosum DSM 27194.</title>
        <authorList>
            <person name="Aliyu H."/>
            <person name="Gorte O."/>
            <person name="Ochsenreither K."/>
        </authorList>
    </citation>
    <scope>NUCLEOTIDE SEQUENCE [LARGE SCALE GENOMIC DNA]</scope>
    <source>
        <strain evidence="10 11">DSM 27194</strain>
    </source>
</reference>
<keyword evidence="4 9" id="KW-0637">Prenyltransferase</keyword>
<dbReference type="GO" id="GO:0097354">
    <property type="term" value="P:prenylation"/>
    <property type="evidence" value="ECO:0007669"/>
    <property type="project" value="UniProtKB-UniRule"/>
</dbReference>
<comment type="catalytic activity">
    <reaction evidence="8 9">
        <text>geranylgeranyl diphosphate + L-cysteinyl-[protein] = S-geranylgeranyl-L-cysteinyl-[protein] + diphosphate</text>
        <dbReference type="Rhea" id="RHEA:21240"/>
        <dbReference type="Rhea" id="RHEA-COMP:10131"/>
        <dbReference type="Rhea" id="RHEA-COMP:11537"/>
        <dbReference type="ChEBI" id="CHEBI:29950"/>
        <dbReference type="ChEBI" id="CHEBI:33019"/>
        <dbReference type="ChEBI" id="CHEBI:57533"/>
        <dbReference type="ChEBI" id="CHEBI:86021"/>
        <dbReference type="EC" id="2.5.1.60"/>
    </reaction>
</comment>
<evidence type="ECO:0000256" key="2">
    <source>
        <dbReference type="ARBA" id="ARBA00012656"/>
    </source>
</evidence>
<dbReference type="PROSITE" id="PS51147">
    <property type="entry name" value="PFTA"/>
    <property type="match status" value="5"/>
</dbReference>
<dbReference type="Pfam" id="PF01239">
    <property type="entry name" value="PPTA"/>
    <property type="match status" value="5"/>
</dbReference>
<dbReference type="OrthoDB" id="1658at2759"/>
<dbReference type="EMBL" id="RSCE01000001">
    <property type="protein sequence ID" value="RSH88467.1"/>
    <property type="molecule type" value="Genomic_DNA"/>
</dbReference>
<dbReference type="AlphaFoldDB" id="A0A427YBW9"/>
<protein>
    <recommendedName>
        <fullName evidence="3 9">Geranylgeranyl transferase type-2 subunit alpha</fullName>
        <ecNumber evidence="2 9">2.5.1.60</ecNumber>
    </recommendedName>
    <alternativeName>
        <fullName evidence="7 9">Geranylgeranyl transferase type II subunit alpha</fullName>
    </alternativeName>
</protein>
<evidence type="ECO:0000256" key="8">
    <source>
        <dbReference type="ARBA" id="ARBA00047658"/>
    </source>
</evidence>
<organism evidence="10 11">
    <name type="scientific">Apiotrichum porosum</name>
    <dbReference type="NCBI Taxonomy" id="105984"/>
    <lineage>
        <taxon>Eukaryota</taxon>
        <taxon>Fungi</taxon>
        <taxon>Dikarya</taxon>
        <taxon>Basidiomycota</taxon>
        <taxon>Agaricomycotina</taxon>
        <taxon>Tremellomycetes</taxon>
        <taxon>Trichosporonales</taxon>
        <taxon>Trichosporonaceae</taxon>
        <taxon>Apiotrichum</taxon>
    </lineage>
</organism>
<evidence type="ECO:0000256" key="6">
    <source>
        <dbReference type="ARBA" id="ARBA00022737"/>
    </source>
</evidence>
<keyword evidence="11" id="KW-1185">Reference proteome</keyword>
<evidence type="ECO:0000256" key="3">
    <source>
        <dbReference type="ARBA" id="ARBA00014772"/>
    </source>
</evidence>
<dbReference type="EC" id="2.5.1.60" evidence="2 9"/>
<sequence>MHGVKRTRVSPEAAEAKRIKEQSKIQAYVALQDDVLASKRAKEYTVEALGKTNQLLDLNPEFYTIWNYRRNILTRGLFPESTPEEIVGLLTGELRMTMAYLRVHPKVYWIWTHRMWCLENVPLGPGESKGWRNEFWKTEFMIVEKLLDADARNFHAWSYRRYVVESLPASFSPARSPADELKYTSKKIESNFSNFSAWHYRTKLLGKSWAEITPEEVADEKDQEFELVTQALWTDPGDQSGWLYHRWLIGHNPSPQVLARELESIQELHKEEPDSKWCMNALAHYHLLSARLASASETDVTKHRAEAKTILERLEVIDEDRKERYRELASHY</sequence>
<comment type="caution">
    <text evidence="10">The sequence shown here is derived from an EMBL/GenBank/DDBJ whole genome shotgun (WGS) entry which is preliminary data.</text>
</comment>
<dbReference type="RefSeq" id="XP_028480675.1">
    <property type="nucleotide sequence ID" value="XM_028616818.1"/>
</dbReference>
<dbReference type="STRING" id="105984.A0A427YBW9"/>
<dbReference type="FunFam" id="1.25.40.120:FF:000035">
    <property type="entry name" value="Geranylgeranyl transferase type-2 subunit alpha"/>
    <property type="match status" value="1"/>
</dbReference>
<evidence type="ECO:0000256" key="4">
    <source>
        <dbReference type="ARBA" id="ARBA00022602"/>
    </source>
</evidence>
<dbReference type="PANTHER" id="PTHR11129">
    <property type="entry name" value="PROTEIN FARNESYLTRANSFERASE ALPHA SUBUNIT/RAB GERANYLGERANYL TRANSFERASE ALPHA SUBUNIT"/>
    <property type="match status" value="1"/>
</dbReference>
<dbReference type="SUPFAM" id="SSF48439">
    <property type="entry name" value="Protein prenylyltransferase"/>
    <property type="match status" value="1"/>
</dbReference>
<accession>A0A427YBW9</accession>
<dbReference type="Gene3D" id="1.25.40.120">
    <property type="entry name" value="Protein prenylyltransferase"/>
    <property type="match status" value="1"/>
</dbReference>
<name>A0A427YBW9_9TREE</name>
<evidence type="ECO:0000256" key="7">
    <source>
        <dbReference type="ARBA" id="ARBA00031267"/>
    </source>
</evidence>
<dbReference type="PANTHER" id="PTHR11129:SF2">
    <property type="entry name" value="GERANYLGERANYL TRANSFERASE TYPE-2 SUBUNIT ALPHA"/>
    <property type="match status" value="1"/>
</dbReference>
<keyword evidence="5 9" id="KW-0808">Transferase</keyword>